<proteinExistence type="predicted"/>
<dbReference type="Proteomes" id="UP001489719">
    <property type="component" value="Unassembled WGS sequence"/>
</dbReference>
<name>A0ACC3TLX9_9ASCO</name>
<evidence type="ECO:0000313" key="2">
    <source>
        <dbReference type="Proteomes" id="UP001489719"/>
    </source>
</evidence>
<accession>A0ACC3TLX9</accession>
<gene>
    <name evidence="1" type="ORF">V1517DRAFT_152431</name>
</gene>
<evidence type="ECO:0000313" key="1">
    <source>
        <dbReference type="EMBL" id="KAK9322079.1"/>
    </source>
</evidence>
<organism evidence="1 2">
    <name type="scientific">Lipomyces orientalis</name>
    <dbReference type="NCBI Taxonomy" id="1233043"/>
    <lineage>
        <taxon>Eukaryota</taxon>
        <taxon>Fungi</taxon>
        <taxon>Dikarya</taxon>
        <taxon>Ascomycota</taxon>
        <taxon>Saccharomycotina</taxon>
        <taxon>Lipomycetes</taxon>
        <taxon>Lipomycetales</taxon>
        <taxon>Lipomycetaceae</taxon>
        <taxon>Lipomyces</taxon>
    </lineage>
</organism>
<reference evidence="2" key="1">
    <citation type="journal article" date="2024" name="Front. Bioeng. Biotechnol.">
        <title>Genome-scale model development and genomic sequencing of the oleaginous clade Lipomyces.</title>
        <authorList>
            <person name="Czajka J.J."/>
            <person name="Han Y."/>
            <person name="Kim J."/>
            <person name="Mondo S.J."/>
            <person name="Hofstad B.A."/>
            <person name="Robles A."/>
            <person name="Haridas S."/>
            <person name="Riley R."/>
            <person name="LaButti K."/>
            <person name="Pangilinan J."/>
            <person name="Andreopoulos W."/>
            <person name="Lipzen A."/>
            <person name="Yan J."/>
            <person name="Wang M."/>
            <person name="Ng V."/>
            <person name="Grigoriev I.V."/>
            <person name="Spatafora J.W."/>
            <person name="Magnuson J.K."/>
            <person name="Baker S.E."/>
            <person name="Pomraning K.R."/>
        </authorList>
    </citation>
    <scope>NUCLEOTIDE SEQUENCE [LARGE SCALE GENOMIC DNA]</scope>
    <source>
        <strain evidence="2">CBS 10300</strain>
    </source>
</reference>
<protein>
    <submittedName>
        <fullName evidence="1">Uncharacterized protein</fullName>
    </submittedName>
</protein>
<keyword evidence="2" id="KW-1185">Reference proteome</keyword>
<sequence length="265" mass="29733">MPVHSRRRLRRLRRSREEEDDVIDDAVVIAIILGELGTAIARRNRFYLTRPVLVAPKKSPWQILRNSCDEKAFILTTGLSPTTFDYVLDCGFRDAWDKAPVARDDVSAHSEARPHQRSLDADGALGLVLHFLNSSMTQFTLQEVFGIVPSVCSRYLQHSLDILLKVLKSAVPEATIAWPKTTDLQRYASLIRNQHPMLENGFGFVDGLHLPVQAAGDAEVQNAYYNGWVHAHFTSNIFVFSPIPSRYHRDMLPNSSASSPALGNL</sequence>
<comment type="caution">
    <text evidence="1">The sequence shown here is derived from an EMBL/GenBank/DDBJ whole genome shotgun (WGS) entry which is preliminary data.</text>
</comment>
<dbReference type="EMBL" id="MU970084">
    <property type="protein sequence ID" value="KAK9322079.1"/>
    <property type="molecule type" value="Genomic_DNA"/>
</dbReference>